<proteinExistence type="predicted"/>
<accession>A0A4D6LMT3</accession>
<gene>
    <name evidence="1" type="ORF">DEO72_LG4g839</name>
</gene>
<organism evidence="1 2">
    <name type="scientific">Vigna unguiculata</name>
    <name type="common">Cowpea</name>
    <dbReference type="NCBI Taxonomy" id="3917"/>
    <lineage>
        <taxon>Eukaryota</taxon>
        <taxon>Viridiplantae</taxon>
        <taxon>Streptophyta</taxon>
        <taxon>Embryophyta</taxon>
        <taxon>Tracheophyta</taxon>
        <taxon>Spermatophyta</taxon>
        <taxon>Magnoliopsida</taxon>
        <taxon>eudicotyledons</taxon>
        <taxon>Gunneridae</taxon>
        <taxon>Pentapetalae</taxon>
        <taxon>rosids</taxon>
        <taxon>fabids</taxon>
        <taxon>Fabales</taxon>
        <taxon>Fabaceae</taxon>
        <taxon>Papilionoideae</taxon>
        <taxon>50 kb inversion clade</taxon>
        <taxon>NPAAA clade</taxon>
        <taxon>indigoferoid/millettioid clade</taxon>
        <taxon>Phaseoleae</taxon>
        <taxon>Vigna</taxon>
    </lineage>
</organism>
<keyword evidence="2" id="KW-1185">Reference proteome</keyword>
<name>A0A4D6LMT3_VIGUN</name>
<sequence>MVAARDEGERTSSLPPWFPCGEDDSRWWLQGVWFRIRLAGAVMVDDGSGGCRG</sequence>
<dbReference type="EMBL" id="CP039348">
    <property type="protein sequence ID" value="QCD89887.1"/>
    <property type="molecule type" value="Genomic_DNA"/>
</dbReference>
<evidence type="ECO:0000313" key="1">
    <source>
        <dbReference type="EMBL" id="QCD89887.1"/>
    </source>
</evidence>
<protein>
    <submittedName>
        <fullName evidence="1">Uncharacterized protein</fullName>
    </submittedName>
</protein>
<dbReference type="Proteomes" id="UP000501690">
    <property type="component" value="Linkage Group LG4"/>
</dbReference>
<reference evidence="1 2" key="1">
    <citation type="submission" date="2019-04" db="EMBL/GenBank/DDBJ databases">
        <title>An improved genome assembly and genetic linkage map for asparagus bean, Vigna unguiculata ssp. sesquipedialis.</title>
        <authorList>
            <person name="Xia Q."/>
            <person name="Zhang R."/>
            <person name="Dong Y."/>
        </authorList>
    </citation>
    <scope>NUCLEOTIDE SEQUENCE [LARGE SCALE GENOMIC DNA]</scope>
    <source>
        <tissue evidence="1">Leaf</tissue>
    </source>
</reference>
<evidence type="ECO:0000313" key="2">
    <source>
        <dbReference type="Proteomes" id="UP000501690"/>
    </source>
</evidence>
<dbReference type="AlphaFoldDB" id="A0A4D6LMT3"/>